<organism evidence="2 3">
    <name type="scientific">Candidatus Endobugula sertula</name>
    <name type="common">Bugula neritina bacterial symbiont</name>
    <dbReference type="NCBI Taxonomy" id="62101"/>
    <lineage>
        <taxon>Bacteria</taxon>
        <taxon>Pseudomonadati</taxon>
        <taxon>Pseudomonadota</taxon>
        <taxon>Gammaproteobacteria</taxon>
        <taxon>Cellvibrionales</taxon>
        <taxon>Cellvibrionaceae</taxon>
        <taxon>Candidatus Endobugula</taxon>
    </lineage>
</organism>
<comment type="caution">
    <text evidence="2">The sequence shown here is derived from an EMBL/GenBank/DDBJ whole genome shotgun (WGS) entry which is preliminary data.</text>
</comment>
<dbReference type="Proteomes" id="UP000242502">
    <property type="component" value="Unassembled WGS sequence"/>
</dbReference>
<feature type="chain" id="PRO_5008906538" description="FlgD Ig-like domain-containing protein" evidence="1">
    <location>
        <begin position="21"/>
        <end position="363"/>
    </location>
</feature>
<name>A0A1D2QNX3_9GAMM</name>
<reference evidence="2 3" key="1">
    <citation type="journal article" date="2016" name="Appl. Environ. Microbiol.">
        <title>Lack of Overt Genome Reduction in the Bryostatin-Producing Bryozoan Symbiont "Candidatus Endobugula sertula".</title>
        <authorList>
            <person name="Miller I.J."/>
            <person name="Vanee N."/>
            <person name="Fong S.S."/>
            <person name="Lim-Fong G.E."/>
            <person name="Kwan J.C."/>
        </authorList>
    </citation>
    <scope>NUCLEOTIDE SEQUENCE [LARGE SCALE GENOMIC DNA]</scope>
    <source>
        <strain evidence="2">AB1-4</strain>
    </source>
</reference>
<dbReference type="Gene3D" id="2.60.40.4070">
    <property type="match status" value="1"/>
</dbReference>
<evidence type="ECO:0000313" key="3">
    <source>
        <dbReference type="Proteomes" id="UP000242502"/>
    </source>
</evidence>
<dbReference type="STRING" id="62101.AB835_09670"/>
<evidence type="ECO:0008006" key="4">
    <source>
        <dbReference type="Google" id="ProtNLM"/>
    </source>
</evidence>
<gene>
    <name evidence="2" type="ORF">AB835_09670</name>
</gene>
<sequence length="363" mass="40553">MTYRFLVFLLTAFMTVFCLASVDIGPDMNSEFNPASGQTLSIPVKISEAGNIVVMLYTPDGDLIRTLSGGKKDKAGIYYIVWDGKDQNNTVVPNEAYVPVVTLTTENNAYEFDPRKTSGGEEFTAKAKIDAQNNIIFSLDKPSRVLIRTGVKSGPLLNTVLNWQTRGKGVNKVLWDGYDRDNIINLVSSGNLALLVTGFVLPDHSIITTGNTTKNYLQWRSQNNLRSTMPDLSKVLFERNQQRLSRHYYLPRSVDIEPRITLSISEPVGENSLGIPIVNGPVLLKVDMNKEDRWAMQQSLYEVAFFLDYVFLSEEEQGYVPLTWRWSPAGVEPGIHTLTVNISGFEGQVGVHSVQIEVVPKNK</sequence>
<evidence type="ECO:0000313" key="2">
    <source>
        <dbReference type="EMBL" id="ODS23279.1"/>
    </source>
</evidence>
<dbReference type="AlphaFoldDB" id="A0A1D2QNX3"/>
<evidence type="ECO:0000256" key="1">
    <source>
        <dbReference type="SAM" id="SignalP"/>
    </source>
</evidence>
<feature type="signal peptide" evidence="1">
    <location>
        <begin position="1"/>
        <end position="20"/>
    </location>
</feature>
<proteinExistence type="predicted"/>
<keyword evidence="1" id="KW-0732">Signal</keyword>
<dbReference type="EMBL" id="MDLC01000033">
    <property type="protein sequence ID" value="ODS23279.1"/>
    <property type="molecule type" value="Genomic_DNA"/>
</dbReference>
<protein>
    <recommendedName>
        <fullName evidence="4">FlgD Ig-like domain-containing protein</fullName>
    </recommendedName>
</protein>
<accession>A0A1D2QNX3</accession>